<dbReference type="InterPro" id="IPR059026">
    <property type="entry name" value="LpqB_N"/>
</dbReference>
<feature type="domain" description="Lipoprotein LpqB N-terminal" evidence="1">
    <location>
        <begin position="29"/>
        <end position="120"/>
    </location>
</feature>
<protein>
    <recommendedName>
        <fullName evidence="1">Lipoprotein LpqB N-terminal domain-containing protein</fullName>
    </recommendedName>
</protein>
<evidence type="ECO:0000313" key="2">
    <source>
        <dbReference type="EMBL" id="GAA5178806.1"/>
    </source>
</evidence>
<organism evidence="2 3">
    <name type="scientific">Rugosimonospora acidiphila</name>
    <dbReference type="NCBI Taxonomy" id="556531"/>
    <lineage>
        <taxon>Bacteria</taxon>
        <taxon>Bacillati</taxon>
        <taxon>Actinomycetota</taxon>
        <taxon>Actinomycetes</taxon>
        <taxon>Micromonosporales</taxon>
        <taxon>Micromonosporaceae</taxon>
        <taxon>Rugosimonospora</taxon>
    </lineage>
</organism>
<reference evidence="3" key="1">
    <citation type="journal article" date="2019" name="Int. J. Syst. Evol. Microbiol.">
        <title>The Global Catalogue of Microorganisms (GCM) 10K type strain sequencing project: providing services to taxonomists for standard genome sequencing and annotation.</title>
        <authorList>
            <consortium name="The Broad Institute Genomics Platform"/>
            <consortium name="The Broad Institute Genome Sequencing Center for Infectious Disease"/>
            <person name="Wu L."/>
            <person name="Ma J."/>
        </authorList>
    </citation>
    <scope>NUCLEOTIDE SEQUENCE [LARGE SCALE GENOMIC DNA]</scope>
    <source>
        <strain evidence="3">JCM 18304</strain>
    </source>
</reference>
<dbReference type="EMBL" id="BAABJQ010000002">
    <property type="protein sequence ID" value="GAA5178806.1"/>
    <property type="molecule type" value="Genomic_DNA"/>
</dbReference>
<comment type="caution">
    <text evidence="2">The sequence shown here is derived from an EMBL/GenBank/DDBJ whole genome shotgun (WGS) entry which is preliminary data.</text>
</comment>
<accession>A0ABP9RKF4</accession>
<gene>
    <name evidence="2" type="ORF">GCM10023322_06850</name>
</gene>
<keyword evidence="3" id="KW-1185">Reference proteome</keyword>
<dbReference type="Pfam" id="PF25976">
    <property type="entry name" value="LpqB_N"/>
    <property type="match status" value="1"/>
</dbReference>
<proteinExistence type="predicted"/>
<evidence type="ECO:0000259" key="1">
    <source>
        <dbReference type="Pfam" id="PF25976"/>
    </source>
</evidence>
<evidence type="ECO:0000313" key="3">
    <source>
        <dbReference type="Proteomes" id="UP001501570"/>
    </source>
</evidence>
<dbReference type="Proteomes" id="UP001501570">
    <property type="component" value="Unassembled WGS sequence"/>
</dbReference>
<sequence>MVCCGGALTGGIFLFKSVQSATGPAHDSVDTFLDEMTAGQTEAAYEDLCSATRQQFTTEQFTQIVDGRPKIVQHSITGTNVSNFNGHVSAAVNAELRYADGSSDTHLFQLTKEDGAWRICGRPY</sequence>
<name>A0ABP9RKF4_9ACTN</name>